<dbReference type="RefSeq" id="WP_217647035.1">
    <property type="nucleotide sequence ID" value="NZ_FOQD01000004.1"/>
</dbReference>
<evidence type="ECO:0000313" key="1">
    <source>
        <dbReference type="EMBL" id="SFH94329.1"/>
    </source>
</evidence>
<dbReference type="EMBL" id="FOQD01000004">
    <property type="protein sequence ID" value="SFH94329.1"/>
    <property type="molecule type" value="Genomic_DNA"/>
</dbReference>
<protein>
    <submittedName>
        <fullName evidence="1">Uncharacterized protein</fullName>
    </submittedName>
</protein>
<name>A0A1I3E630_9PLAN</name>
<accession>A0A1I3E630</accession>
<dbReference type="AlphaFoldDB" id="A0A1I3E630"/>
<sequence>MSWEPISLGELNDLIEKELQDCGEQARIFFNQTRLPPAKWASNPYGNLGGGFWVVAIYQSKVLWYNDIEDGFNVSRYIQFGVIPDEEYWCNQDPLEFALIRLSEGSVKLNE</sequence>
<reference evidence="2" key="1">
    <citation type="submission" date="2016-10" db="EMBL/GenBank/DDBJ databases">
        <authorList>
            <person name="Varghese N."/>
            <person name="Submissions S."/>
        </authorList>
    </citation>
    <scope>NUCLEOTIDE SEQUENCE [LARGE SCALE GENOMIC DNA]</scope>
    <source>
        <strain evidence="2">DSM 26348</strain>
    </source>
</reference>
<dbReference type="Proteomes" id="UP000199518">
    <property type="component" value="Unassembled WGS sequence"/>
</dbReference>
<gene>
    <name evidence="1" type="ORF">SAMN05421753_10492</name>
</gene>
<proteinExistence type="predicted"/>
<keyword evidence="2" id="KW-1185">Reference proteome</keyword>
<organism evidence="1 2">
    <name type="scientific">Planctomicrobium piriforme</name>
    <dbReference type="NCBI Taxonomy" id="1576369"/>
    <lineage>
        <taxon>Bacteria</taxon>
        <taxon>Pseudomonadati</taxon>
        <taxon>Planctomycetota</taxon>
        <taxon>Planctomycetia</taxon>
        <taxon>Planctomycetales</taxon>
        <taxon>Planctomycetaceae</taxon>
        <taxon>Planctomicrobium</taxon>
    </lineage>
</organism>
<evidence type="ECO:0000313" key="2">
    <source>
        <dbReference type="Proteomes" id="UP000199518"/>
    </source>
</evidence>